<dbReference type="SUPFAM" id="SSF118116">
    <property type="entry name" value="DNA mismatch repair protein MutL"/>
    <property type="match status" value="1"/>
</dbReference>
<dbReference type="Pfam" id="PF08676">
    <property type="entry name" value="MutL_C"/>
    <property type="match status" value="1"/>
</dbReference>
<dbReference type="CDD" id="cd16926">
    <property type="entry name" value="HATPase_MutL-MLH-PMS-like"/>
    <property type="match status" value="1"/>
</dbReference>
<dbReference type="AlphaFoldDB" id="A0A841HY93"/>
<evidence type="ECO:0000313" key="8">
    <source>
        <dbReference type="EMBL" id="MBB6098511.1"/>
    </source>
</evidence>
<feature type="compositionally biased region" description="Basic and acidic residues" evidence="5">
    <location>
        <begin position="527"/>
        <end position="539"/>
    </location>
</feature>
<dbReference type="InterPro" id="IPR002099">
    <property type="entry name" value="MutL/Mlh/PMS"/>
</dbReference>
<dbReference type="Pfam" id="PF13589">
    <property type="entry name" value="HATPase_c_3"/>
    <property type="match status" value="1"/>
</dbReference>
<dbReference type="Gene3D" id="3.30.565.10">
    <property type="entry name" value="Histidine kinase-like ATPase, C-terminal domain"/>
    <property type="match status" value="1"/>
</dbReference>
<dbReference type="InterPro" id="IPR014790">
    <property type="entry name" value="MutL_C"/>
</dbReference>
<protein>
    <recommendedName>
        <fullName evidence="4">DNA mismatch repair protein MutL</fullName>
    </recommendedName>
</protein>
<evidence type="ECO:0000256" key="4">
    <source>
        <dbReference type="HAMAP-Rule" id="MF_00149"/>
    </source>
</evidence>
<organism evidence="8 9">
    <name type="scientific">Deinobacterium chartae</name>
    <dbReference type="NCBI Taxonomy" id="521158"/>
    <lineage>
        <taxon>Bacteria</taxon>
        <taxon>Thermotogati</taxon>
        <taxon>Deinococcota</taxon>
        <taxon>Deinococci</taxon>
        <taxon>Deinococcales</taxon>
        <taxon>Deinococcaceae</taxon>
        <taxon>Deinobacterium</taxon>
    </lineage>
</organism>
<dbReference type="SUPFAM" id="SSF55874">
    <property type="entry name" value="ATPase domain of HSP90 chaperone/DNA topoisomerase II/histidine kinase"/>
    <property type="match status" value="1"/>
</dbReference>
<dbReference type="Pfam" id="PF01119">
    <property type="entry name" value="DNA_mis_repair"/>
    <property type="match status" value="1"/>
</dbReference>
<dbReference type="InterPro" id="IPR038973">
    <property type="entry name" value="MutL/Mlh/Pms-like"/>
</dbReference>
<dbReference type="SUPFAM" id="SSF54211">
    <property type="entry name" value="Ribosomal protein S5 domain 2-like"/>
    <property type="match status" value="1"/>
</dbReference>
<feature type="domain" description="MutL C-terminal dimerisation" evidence="6">
    <location>
        <begin position="348"/>
        <end position="484"/>
    </location>
</feature>
<dbReference type="RefSeq" id="WP_343058313.1">
    <property type="nucleotide sequence ID" value="NZ_JACHHG010000006.1"/>
</dbReference>
<comment type="function">
    <text evidence="4">This protein is involved in the repair of mismatches in DNA. It is required for dam-dependent methyl-directed DNA mismatch repair. May act as a 'molecular matchmaker', a protein that promotes the formation of a stable complex between two or more DNA-binding proteins in an ATP-dependent manner without itself being part of a final effector complex.</text>
</comment>
<dbReference type="GO" id="GO:0016887">
    <property type="term" value="F:ATP hydrolysis activity"/>
    <property type="evidence" value="ECO:0007669"/>
    <property type="project" value="InterPro"/>
</dbReference>
<dbReference type="GO" id="GO:0140664">
    <property type="term" value="F:ATP-dependent DNA damage sensor activity"/>
    <property type="evidence" value="ECO:0007669"/>
    <property type="project" value="InterPro"/>
</dbReference>
<gene>
    <name evidence="4" type="primary">mutL</name>
    <name evidence="8" type="ORF">HNR42_001945</name>
</gene>
<keyword evidence="3 4" id="KW-0234">DNA repair</keyword>
<dbReference type="Proteomes" id="UP000569951">
    <property type="component" value="Unassembled WGS sequence"/>
</dbReference>
<sequence length="549" mass="59099">MIRRLSPELTRRIAAGEVITRPLDAVRELIENALDATATRIEIELGGGGLDFLEVRDNGVGIPEAEVALAPLRHTTSKLAGESLADIATLGFRGEALWSIAWAGELSLLTRPPGQLGATLLRARGDRITTERARGPQGTRARVTGLFAELPARLRTQASPAAEYREVLALVGRYVLHRPELHWRVVLDGETRLSHAPGDVRAAVASVYGALPANRLLTVDAAGVHGAVSRPELTRPRRDRMHLAVNGRPVEFPAELERAVLRAYGELLPQGQAPLAVLSLEVPPAWIDPNVHPHKARVALARLDELAARLEAAVRAALAAHPLAGALPALRAAQTPSTPASGFPELRPIGVYRDLYLLAEGEGDLWLIDAHAAHERVLFERFDAAFARAESVELALPEMLQLTPEQQARLHERAPELAAWGLLLEDFGAGLARVRAVPAVLAGLPLPRLAESLLEAALADTPDPRRAVLARMACAPALKAGAVRLEGAAELLGDLAVCAQPWACPHGRPTVLRLSERDLAHAFGRRGVRDLPSGRDRVPELPQNPERSP</sequence>
<evidence type="ECO:0000256" key="5">
    <source>
        <dbReference type="SAM" id="MobiDB-lite"/>
    </source>
</evidence>
<comment type="caution">
    <text evidence="8">The sequence shown here is derived from an EMBL/GenBank/DDBJ whole genome shotgun (WGS) entry which is preliminary data.</text>
</comment>
<proteinExistence type="inferred from homology"/>
<accession>A0A841HY93</accession>
<evidence type="ECO:0000313" key="9">
    <source>
        <dbReference type="Proteomes" id="UP000569951"/>
    </source>
</evidence>
<dbReference type="GO" id="GO:0005524">
    <property type="term" value="F:ATP binding"/>
    <property type="evidence" value="ECO:0007669"/>
    <property type="project" value="InterPro"/>
</dbReference>
<dbReference type="SMART" id="SM00853">
    <property type="entry name" value="MutL_C"/>
    <property type="match status" value="1"/>
</dbReference>
<dbReference type="GO" id="GO:0030983">
    <property type="term" value="F:mismatched DNA binding"/>
    <property type="evidence" value="ECO:0007669"/>
    <property type="project" value="InterPro"/>
</dbReference>
<dbReference type="PANTHER" id="PTHR10073">
    <property type="entry name" value="DNA MISMATCH REPAIR PROTEIN MLH, PMS, MUTL"/>
    <property type="match status" value="1"/>
</dbReference>
<dbReference type="PROSITE" id="PS00058">
    <property type="entry name" value="DNA_MISMATCH_REPAIR_1"/>
    <property type="match status" value="1"/>
</dbReference>
<evidence type="ECO:0000256" key="2">
    <source>
        <dbReference type="ARBA" id="ARBA00022763"/>
    </source>
</evidence>
<dbReference type="InterPro" id="IPR020568">
    <property type="entry name" value="Ribosomal_Su5_D2-typ_SF"/>
</dbReference>
<evidence type="ECO:0000256" key="3">
    <source>
        <dbReference type="ARBA" id="ARBA00023204"/>
    </source>
</evidence>
<comment type="similarity">
    <text evidence="1 4">Belongs to the DNA mismatch repair MutL/HexB family.</text>
</comment>
<dbReference type="GO" id="GO:0032300">
    <property type="term" value="C:mismatch repair complex"/>
    <property type="evidence" value="ECO:0007669"/>
    <property type="project" value="InterPro"/>
</dbReference>
<dbReference type="SMART" id="SM01340">
    <property type="entry name" value="DNA_mis_repair"/>
    <property type="match status" value="1"/>
</dbReference>
<dbReference type="Gene3D" id="3.30.1370.100">
    <property type="entry name" value="MutL, C-terminal domain, regulatory subdomain"/>
    <property type="match status" value="1"/>
</dbReference>
<dbReference type="EMBL" id="JACHHG010000006">
    <property type="protein sequence ID" value="MBB6098511.1"/>
    <property type="molecule type" value="Genomic_DNA"/>
</dbReference>
<dbReference type="InterPro" id="IPR013507">
    <property type="entry name" value="DNA_mismatch_S5_2-like"/>
</dbReference>
<keyword evidence="9" id="KW-1185">Reference proteome</keyword>
<dbReference type="InterPro" id="IPR014721">
    <property type="entry name" value="Ribsml_uS5_D2-typ_fold_subgr"/>
</dbReference>
<dbReference type="Gene3D" id="3.30.230.10">
    <property type="match status" value="1"/>
</dbReference>
<dbReference type="InterPro" id="IPR037198">
    <property type="entry name" value="MutL_C_sf"/>
</dbReference>
<dbReference type="HAMAP" id="MF_00149">
    <property type="entry name" value="DNA_mis_repair"/>
    <property type="match status" value="1"/>
</dbReference>
<dbReference type="Gene3D" id="3.30.1540.20">
    <property type="entry name" value="MutL, C-terminal domain, dimerisation subdomain"/>
    <property type="match status" value="1"/>
</dbReference>
<evidence type="ECO:0000259" key="7">
    <source>
        <dbReference type="SMART" id="SM01340"/>
    </source>
</evidence>
<dbReference type="InterPro" id="IPR020667">
    <property type="entry name" value="DNA_mismatch_repair_MutL"/>
</dbReference>
<dbReference type="InterPro" id="IPR042121">
    <property type="entry name" value="MutL_C_regsub"/>
</dbReference>
<feature type="domain" description="DNA mismatch repair protein S5" evidence="7">
    <location>
        <begin position="204"/>
        <end position="319"/>
    </location>
</feature>
<name>A0A841HY93_9DEIO</name>
<evidence type="ECO:0000256" key="1">
    <source>
        <dbReference type="ARBA" id="ARBA00006082"/>
    </source>
</evidence>
<reference evidence="8 9" key="1">
    <citation type="submission" date="2020-08" db="EMBL/GenBank/DDBJ databases">
        <title>Genomic Encyclopedia of Type Strains, Phase IV (KMG-IV): sequencing the most valuable type-strain genomes for metagenomic binning, comparative biology and taxonomic classification.</title>
        <authorList>
            <person name="Goeker M."/>
        </authorList>
    </citation>
    <scope>NUCLEOTIDE SEQUENCE [LARGE SCALE GENOMIC DNA]</scope>
    <source>
        <strain evidence="8 9">DSM 21458</strain>
    </source>
</reference>
<evidence type="ECO:0000259" key="6">
    <source>
        <dbReference type="SMART" id="SM00853"/>
    </source>
</evidence>
<keyword evidence="2 4" id="KW-0227">DNA damage</keyword>
<dbReference type="InterPro" id="IPR014762">
    <property type="entry name" value="DNA_mismatch_repair_CS"/>
</dbReference>
<dbReference type="InterPro" id="IPR042120">
    <property type="entry name" value="MutL_C_dimsub"/>
</dbReference>
<dbReference type="GO" id="GO:0006298">
    <property type="term" value="P:mismatch repair"/>
    <property type="evidence" value="ECO:0007669"/>
    <property type="project" value="UniProtKB-UniRule"/>
</dbReference>
<dbReference type="CDD" id="cd00782">
    <property type="entry name" value="MutL_Trans"/>
    <property type="match status" value="1"/>
</dbReference>
<dbReference type="NCBIfam" id="TIGR00585">
    <property type="entry name" value="mutl"/>
    <property type="match status" value="1"/>
</dbReference>
<feature type="region of interest" description="Disordered" evidence="5">
    <location>
        <begin position="525"/>
        <end position="549"/>
    </location>
</feature>
<dbReference type="InterPro" id="IPR036890">
    <property type="entry name" value="HATPase_C_sf"/>
</dbReference>
<dbReference type="PANTHER" id="PTHR10073:SF12">
    <property type="entry name" value="DNA MISMATCH REPAIR PROTEIN MLH1"/>
    <property type="match status" value="1"/>
</dbReference>